<dbReference type="Pfam" id="PF23169">
    <property type="entry name" value="HalD"/>
    <property type="match status" value="1"/>
</dbReference>
<dbReference type="InterPro" id="IPR056470">
    <property type="entry name" value="BesD/HalB-like"/>
</dbReference>
<sequence length="245" mass="28967">MCNPELKNEVKRVVATNPFTERDMFWERHQFARYGYLRVTHMISPVIVKVISSEVKWLLENFGKRRDFLIESTEYTPRYLTNVPRDLIKKNGELIPTIYNSLYLKGLIEAITGDAVISTPWKWDNYIINSQHFKGDTHGWHWGDYPYTIIWVVKAPEISAGGLLECVPHTHWNKKNPRVQELLINNPINTYSHIDGDVYLLKADTTLHRVNPLQKDCERLILNTTWEREKDKTREVEHETFIFRD</sequence>
<organism evidence="1 2">
    <name type="scientific">Pseudomonas quercus</name>
    <dbReference type="NCBI Taxonomy" id="2722792"/>
    <lineage>
        <taxon>Bacteria</taxon>
        <taxon>Pseudomonadati</taxon>
        <taxon>Pseudomonadota</taxon>
        <taxon>Gammaproteobacteria</taxon>
        <taxon>Pseudomonadales</taxon>
        <taxon>Pseudomonadaceae</taxon>
        <taxon>Pseudomonas</taxon>
    </lineage>
</organism>
<name>A0ABX0YET0_9PSED</name>
<gene>
    <name evidence="1" type="ORF">HBH25_13715</name>
</gene>
<comment type="caution">
    <text evidence="1">The sequence shown here is derived from an EMBL/GenBank/DDBJ whole genome shotgun (WGS) entry which is preliminary data.</text>
</comment>
<dbReference type="EMBL" id="JAAVJI010000007">
    <property type="protein sequence ID" value="NJP01904.1"/>
    <property type="molecule type" value="Genomic_DNA"/>
</dbReference>
<dbReference type="RefSeq" id="WP_168084472.1">
    <property type="nucleotide sequence ID" value="NZ_JAAVJI010000007.1"/>
</dbReference>
<evidence type="ECO:0000313" key="1">
    <source>
        <dbReference type="EMBL" id="NJP01904.1"/>
    </source>
</evidence>
<dbReference type="SUPFAM" id="SSF51197">
    <property type="entry name" value="Clavaminate synthase-like"/>
    <property type="match status" value="1"/>
</dbReference>
<reference evidence="1 2" key="1">
    <citation type="submission" date="2020-03" db="EMBL/GenBank/DDBJ databases">
        <authorList>
            <person name="Wang L."/>
            <person name="He N."/>
            <person name="Li Y."/>
            <person name="Fang Y."/>
            <person name="Zhang F."/>
        </authorList>
    </citation>
    <scope>NUCLEOTIDE SEQUENCE [LARGE SCALE GENOMIC DNA]</scope>
    <source>
        <strain evidence="2">hsmgli-8</strain>
    </source>
</reference>
<protein>
    <submittedName>
        <fullName evidence="1">ArpA protein</fullName>
    </submittedName>
</protein>
<keyword evidence="2" id="KW-1185">Reference proteome</keyword>
<dbReference type="Proteomes" id="UP000746535">
    <property type="component" value="Unassembled WGS sequence"/>
</dbReference>
<accession>A0ABX0YET0</accession>
<evidence type="ECO:0000313" key="2">
    <source>
        <dbReference type="Proteomes" id="UP000746535"/>
    </source>
</evidence>
<proteinExistence type="predicted"/>